<name>A0ABU8I3Q0_9SPHI</name>
<dbReference type="EMBL" id="JAYLLN010000007">
    <property type="protein sequence ID" value="MEI5984253.1"/>
    <property type="molecule type" value="Genomic_DNA"/>
</dbReference>
<dbReference type="InterPro" id="IPR029052">
    <property type="entry name" value="Metallo-depent_PP-like"/>
</dbReference>
<dbReference type="PANTHER" id="PTHR10161:SF14">
    <property type="entry name" value="TARTRATE-RESISTANT ACID PHOSPHATASE TYPE 5"/>
    <property type="match status" value="1"/>
</dbReference>
<comment type="caution">
    <text evidence="4">The sequence shown here is derived from an EMBL/GenBank/DDBJ whole genome shotgun (WGS) entry which is preliminary data.</text>
</comment>
<dbReference type="SUPFAM" id="SSF56300">
    <property type="entry name" value="Metallo-dependent phosphatases"/>
    <property type="match status" value="1"/>
</dbReference>
<dbReference type="RefSeq" id="WP_099367918.1">
    <property type="nucleotide sequence ID" value="NZ_JAYLLN010000007.1"/>
</dbReference>
<dbReference type="InterPro" id="IPR051558">
    <property type="entry name" value="Metallophosphoesterase_PAP"/>
</dbReference>
<evidence type="ECO:0000313" key="4">
    <source>
        <dbReference type="EMBL" id="MEI5984253.1"/>
    </source>
</evidence>
<feature type="domain" description="Calcineurin-like phosphoesterase" evidence="3">
    <location>
        <begin position="24"/>
        <end position="207"/>
    </location>
</feature>
<protein>
    <submittedName>
        <fullName evidence="4">Metallophosphoesterase</fullName>
    </submittedName>
</protein>
<reference evidence="4 5" key="1">
    <citation type="submission" date="2024-01" db="EMBL/GenBank/DDBJ databases">
        <title>Sphingobacterium tenebrionis sp. nov., a novel endophyte isolated from tenebrio molitor intestines.</title>
        <authorList>
            <person name="Zhang C."/>
        </authorList>
    </citation>
    <scope>NUCLEOTIDE SEQUENCE [LARGE SCALE GENOMIC DNA]</scope>
    <source>
        <strain evidence="4 5">PU5-4</strain>
    </source>
</reference>
<dbReference type="InterPro" id="IPR004843">
    <property type="entry name" value="Calcineurin-like_PHP"/>
</dbReference>
<keyword evidence="1" id="KW-0732">Signal</keyword>
<evidence type="ECO:0000256" key="2">
    <source>
        <dbReference type="ARBA" id="ARBA00022801"/>
    </source>
</evidence>
<evidence type="ECO:0000259" key="3">
    <source>
        <dbReference type="Pfam" id="PF00149"/>
    </source>
</evidence>
<accession>A0ABU8I3Q0</accession>
<gene>
    <name evidence="4" type="ORF">VJ786_04985</name>
</gene>
<keyword evidence="5" id="KW-1185">Reference proteome</keyword>
<evidence type="ECO:0000256" key="1">
    <source>
        <dbReference type="ARBA" id="ARBA00022729"/>
    </source>
</evidence>
<dbReference type="PANTHER" id="PTHR10161">
    <property type="entry name" value="TARTRATE-RESISTANT ACID PHOSPHATASE TYPE 5"/>
    <property type="match status" value="1"/>
</dbReference>
<dbReference type="Proteomes" id="UP001363035">
    <property type="component" value="Unassembled WGS sequence"/>
</dbReference>
<evidence type="ECO:0000313" key="5">
    <source>
        <dbReference type="Proteomes" id="UP001363035"/>
    </source>
</evidence>
<keyword evidence="2" id="KW-0378">Hydrolase</keyword>
<dbReference type="Gene3D" id="3.60.21.10">
    <property type="match status" value="1"/>
</dbReference>
<dbReference type="Pfam" id="PF00149">
    <property type="entry name" value="Metallophos"/>
    <property type="match status" value="1"/>
</dbReference>
<sequence length="359" mass="41063">MKPFFVFILSLFLGFVQAQEIEKRMIVFGDAGEINPAQHFLIQKAQDLLLKDKTVAFFVGDNIYPDGMALEDKEKEKTENILKSQFEDFRKAGVPVYFLAGNHDWDHSGKLGLEKVKAQANYLAQFQDKDLKFVPQAGTLGPEPIQLAKDVIAITFDSEYWLFPHHGKDIKQDKEGFIQELNAILEKHQDKTILIFSHHPMKSYGEHSLKYNWKDHLFPLTRLWKPLYIPLPAVGSLYPLVRSTAFKSAEDLKHPIYREMVDKVTSTVAEHPNILFVAGHDHGLQYIETENIKQVVSGSGAKHSSIQPSKNLQYSYEDQGFCVIDYLDNKDMLLSFYIVNDSDALFQAFNITIKHQAVN</sequence>
<organism evidence="4 5">
    <name type="scientific">Sphingobacterium tenebrionis</name>
    <dbReference type="NCBI Taxonomy" id="3111775"/>
    <lineage>
        <taxon>Bacteria</taxon>
        <taxon>Pseudomonadati</taxon>
        <taxon>Bacteroidota</taxon>
        <taxon>Sphingobacteriia</taxon>
        <taxon>Sphingobacteriales</taxon>
        <taxon>Sphingobacteriaceae</taxon>
        <taxon>Sphingobacterium</taxon>
    </lineage>
</organism>
<proteinExistence type="predicted"/>